<evidence type="ECO:0000256" key="4">
    <source>
        <dbReference type="ARBA" id="ARBA00023125"/>
    </source>
</evidence>
<evidence type="ECO:0000259" key="7">
    <source>
        <dbReference type="PROSITE" id="PS50950"/>
    </source>
</evidence>
<evidence type="ECO:0000256" key="6">
    <source>
        <dbReference type="SAM" id="Coils"/>
    </source>
</evidence>
<gene>
    <name evidence="8" type="ORF">DMN91_000741</name>
</gene>
<sequence length="235" mass="26619">MAVCCICDVEIGSPPECISFHRFPKQDNRKLRWLTVINENIKNFAFTANSQICSQHFTVDCFVVTCSGRRYLKSNAVPSIFSMPLKQGLEMTQPVPQQQCMEKCNNIASTNYKQTLVQTIKTIPITIMNSNDNKNDPHELNTTSKTSLTILKCVTKTDTQVPAHSGISNGSSVSDKEEITDLQHAKEYAATLKKKLKVSQQKCRRLQSRITFLKLLVKHLQNKKCINQKDIKLQV</sequence>
<keyword evidence="4 5" id="KW-0238">DNA-binding</keyword>
<evidence type="ECO:0000313" key="8">
    <source>
        <dbReference type="EMBL" id="RLU26942.1"/>
    </source>
</evidence>
<dbReference type="SMART" id="SM00980">
    <property type="entry name" value="THAP"/>
    <property type="match status" value="1"/>
</dbReference>
<comment type="caution">
    <text evidence="8">The sequence shown here is derived from an EMBL/GenBank/DDBJ whole genome shotgun (WGS) entry which is preliminary data.</text>
</comment>
<dbReference type="InterPro" id="IPR038441">
    <property type="entry name" value="THAP_Znf_sf"/>
</dbReference>
<dbReference type="Pfam" id="PF05485">
    <property type="entry name" value="THAP"/>
    <property type="match status" value="1"/>
</dbReference>
<dbReference type="AlphaFoldDB" id="A0A3L8E338"/>
<keyword evidence="6" id="KW-0175">Coiled coil</keyword>
<dbReference type="OrthoDB" id="7549798at2759"/>
<dbReference type="PANTHER" id="PTHR46927">
    <property type="entry name" value="AGAP005574-PA"/>
    <property type="match status" value="1"/>
</dbReference>
<keyword evidence="2 5" id="KW-0863">Zinc-finger</keyword>
<dbReference type="GO" id="GO:0008270">
    <property type="term" value="F:zinc ion binding"/>
    <property type="evidence" value="ECO:0007669"/>
    <property type="project" value="UniProtKB-KW"/>
</dbReference>
<dbReference type="PANTHER" id="PTHR46927:SF3">
    <property type="entry name" value="THAP-TYPE DOMAIN-CONTAINING PROTEIN"/>
    <property type="match status" value="1"/>
</dbReference>
<dbReference type="SMART" id="SM00692">
    <property type="entry name" value="DM3"/>
    <property type="match status" value="1"/>
</dbReference>
<dbReference type="Proteomes" id="UP000279307">
    <property type="component" value="Chromosome 1"/>
</dbReference>
<proteinExistence type="predicted"/>
<dbReference type="Gene3D" id="6.20.210.20">
    <property type="entry name" value="THAP domain"/>
    <property type="match status" value="1"/>
</dbReference>
<organism evidence="8 9">
    <name type="scientific">Ooceraea biroi</name>
    <name type="common">Clonal raider ant</name>
    <name type="synonym">Cerapachys biroi</name>
    <dbReference type="NCBI Taxonomy" id="2015173"/>
    <lineage>
        <taxon>Eukaryota</taxon>
        <taxon>Metazoa</taxon>
        <taxon>Ecdysozoa</taxon>
        <taxon>Arthropoda</taxon>
        <taxon>Hexapoda</taxon>
        <taxon>Insecta</taxon>
        <taxon>Pterygota</taxon>
        <taxon>Neoptera</taxon>
        <taxon>Endopterygota</taxon>
        <taxon>Hymenoptera</taxon>
        <taxon>Apocrita</taxon>
        <taxon>Aculeata</taxon>
        <taxon>Formicoidea</taxon>
        <taxon>Formicidae</taxon>
        <taxon>Dorylinae</taxon>
        <taxon>Ooceraea</taxon>
    </lineage>
</organism>
<keyword evidence="3" id="KW-0862">Zinc</keyword>
<evidence type="ECO:0000256" key="1">
    <source>
        <dbReference type="ARBA" id="ARBA00022723"/>
    </source>
</evidence>
<dbReference type="PROSITE" id="PS50950">
    <property type="entry name" value="ZF_THAP"/>
    <property type="match status" value="1"/>
</dbReference>
<feature type="coiled-coil region" evidence="6">
    <location>
        <begin position="189"/>
        <end position="223"/>
    </location>
</feature>
<reference evidence="8 9" key="1">
    <citation type="journal article" date="2018" name="Genome Res.">
        <title>The genomic architecture and molecular evolution of ant odorant receptors.</title>
        <authorList>
            <person name="McKenzie S.K."/>
            <person name="Kronauer D.J.C."/>
        </authorList>
    </citation>
    <scope>NUCLEOTIDE SEQUENCE [LARGE SCALE GENOMIC DNA]</scope>
    <source>
        <strain evidence="8">Clonal line C1</strain>
    </source>
</reference>
<protein>
    <recommendedName>
        <fullName evidence="7">THAP-type domain-containing protein</fullName>
    </recommendedName>
</protein>
<evidence type="ECO:0000313" key="9">
    <source>
        <dbReference type="Proteomes" id="UP000279307"/>
    </source>
</evidence>
<evidence type="ECO:0000256" key="5">
    <source>
        <dbReference type="PROSITE-ProRule" id="PRU00309"/>
    </source>
</evidence>
<evidence type="ECO:0000256" key="3">
    <source>
        <dbReference type="ARBA" id="ARBA00022833"/>
    </source>
</evidence>
<keyword evidence="1" id="KW-0479">Metal-binding</keyword>
<feature type="domain" description="THAP-type" evidence="7">
    <location>
        <begin position="1"/>
        <end position="81"/>
    </location>
</feature>
<dbReference type="GO" id="GO:0003677">
    <property type="term" value="F:DNA binding"/>
    <property type="evidence" value="ECO:0007669"/>
    <property type="project" value="UniProtKB-UniRule"/>
</dbReference>
<dbReference type="InterPro" id="IPR052224">
    <property type="entry name" value="THAP_domain_protein"/>
</dbReference>
<dbReference type="SUPFAM" id="SSF57716">
    <property type="entry name" value="Glucocorticoid receptor-like (DNA-binding domain)"/>
    <property type="match status" value="1"/>
</dbReference>
<dbReference type="EMBL" id="QOIP01000001">
    <property type="protein sequence ID" value="RLU26942.1"/>
    <property type="molecule type" value="Genomic_DNA"/>
</dbReference>
<dbReference type="InterPro" id="IPR006612">
    <property type="entry name" value="THAP_Znf"/>
</dbReference>
<accession>A0A3L8E338</accession>
<evidence type="ECO:0000256" key="2">
    <source>
        <dbReference type="ARBA" id="ARBA00022771"/>
    </source>
</evidence>
<name>A0A3L8E338_OOCBI</name>